<dbReference type="OrthoDB" id="6498262at2759"/>
<dbReference type="GO" id="GO:0003677">
    <property type="term" value="F:DNA binding"/>
    <property type="evidence" value="ECO:0007669"/>
    <property type="project" value="InterPro"/>
</dbReference>
<feature type="domain" description="BEN" evidence="2">
    <location>
        <begin position="187"/>
        <end position="289"/>
    </location>
</feature>
<dbReference type="InterPro" id="IPR018379">
    <property type="entry name" value="BEN_domain"/>
</dbReference>
<name>A0A4D5RTU1_IXOSC</name>
<evidence type="ECO:0000259" key="2">
    <source>
        <dbReference type="PROSITE" id="PS51457"/>
    </source>
</evidence>
<reference evidence="3" key="1">
    <citation type="submission" date="2019-04" db="EMBL/GenBank/DDBJ databases">
        <title>An insight into the mialome of Ixodes scapularis.</title>
        <authorList>
            <person name="Ribeiro J.M."/>
            <person name="Mather T.N."/>
            <person name="Karim S."/>
        </authorList>
    </citation>
    <scope>NUCLEOTIDE SEQUENCE</scope>
</reference>
<protein>
    <recommendedName>
        <fullName evidence="2">BEN domain-containing protein</fullName>
    </recommendedName>
</protein>
<dbReference type="VEuPathDB" id="VectorBase:ISCP_029184"/>
<dbReference type="AlphaFoldDB" id="A0A4D5RTU1"/>
<dbReference type="SMART" id="SM01025">
    <property type="entry name" value="BEN"/>
    <property type="match status" value="1"/>
</dbReference>
<dbReference type="PROSITE" id="PS51457">
    <property type="entry name" value="BEN"/>
    <property type="match status" value="1"/>
</dbReference>
<feature type="region of interest" description="Disordered" evidence="1">
    <location>
        <begin position="163"/>
        <end position="183"/>
    </location>
</feature>
<evidence type="ECO:0000313" key="3">
    <source>
        <dbReference type="EMBL" id="MOY40395.1"/>
    </source>
</evidence>
<proteinExistence type="predicted"/>
<dbReference type="EMBL" id="GHJT01006424">
    <property type="protein sequence ID" value="MOY40395.1"/>
    <property type="molecule type" value="Transcribed_RNA"/>
</dbReference>
<feature type="non-terminal residue" evidence="3">
    <location>
        <position position="289"/>
    </location>
</feature>
<dbReference type="Gene3D" id="1.10.10.2590">
    <property type="entry name" value="BEN domain"/>
    <property type="match status" value="1"/>
</dbReference>
<sequence>MSHVLIRWLNTGRTRLFDVVSIRDIVDTKIGALIIHNSKDPSVFATDVLIRWKGEKHPARIEAVGSAAQMEKRCQQITKNKEVKEASSNGASEDCDQLETCKHCEVLEVENNSLKSHMHELQEENNKLKTTIDYITSQKDGIEDLQTAASELLRFREELQQDRAARNSEKAEQSANACQQEDDEQVDLGGYKVNKAVIDMLQLGPAKTATTYARELLRQVFTTEELLGKSITGKQSNAHKEKEARPQLDPVRVNAVVKYTCKKFHLLKETTVRSSLSSMLNKTKESSPE</sequence>
<dbReference type="Pfam" id="PF10523">
    <property type="entry name" value="BEN"/>
    <property type="match status" value="1"/>
</dbReference>
<feature type="compositionally biased region" description="Basic and acidic residues" evidence="1">
    <location>
        <begin position="163"/>
        <end position="172"/>
    </location>
</feature>
<accession>A0A4D5RTU1</accession>
<organism evidence="3">
    <name type="scientific">Ixodes scapularis</name>
    <name type="common">Black-legged tick</name>
    <name type="synonym">Deer tick</name>
    <dbReference type="NCBI Taxonomy" id="6945"/>
    <lineage>
        <taxon>Eukaryota</taxon>
        <taxon>Metazoa</taxon>
        <taxon>Ecdysozoa</taxon>
        <taxon>Arthropoda</taxon>
        <taxon>Chelicerata</taxon>
        <taxon>Arachnida</taxon>
        <taxon>Acari</taxon>
        <taxon>Parasitiformes</taxon>
        <taxon>Ixodida</taxon>
        <taxon>Ixodoidea</taxon>
        <taxon>Ixodidae</taxon>
        <taxon>Ixodinae</taxon>
        <taxon>Ixodes</taxon>
    </lineage>
</organism>
<evidence type="ECO:0000256" key="1">
    <source>
        <dbReference type="SAM" id="MobiDB-lite"/>
    </source>
</evidence>